<protein>
    <submittedName>
        <fullName evidence="2">Uncharacterized protein</fullName>
    </submittedName>
</protein>
<proteinExistence type="predicted"/>
<evidence type="ECO:0000313" key="4">
    <source>
        <dbReference type="EMBL" id="CAF4728404.1"/>
    </source>
</evidence>
<dbReference type="Proteomes" id="UP000681720">
    <property type="component" value="Unassembled WGS sequence"/>
</dbReference>
<dbReference type="Proteomes" id="UP000681967">
    <property type="component" value="Unassembled WGS sequence"/>
</dbReference>
<accession>A0A8S2XXV3</accession>
<dbReference type="AlphaFoldDB" id="A0A8S2XXV3"/>
<name>A0A8S2XXV3_9BILA</name>
<dbReference type="EMBL" id="CAJOBH010052890">
    <property type="protein sequence ID" value="CAF4387498.1"/>
    <property type="molecule type" value="Genomic_DNA"/>
</dbReference>
<feature type="non-terminal residue" evidence="2">
    <location>
        <position position="1"/>
    </location>
</feature>
<evidence type="ECO:0000313" key="3">
    <source>
        <dbReference type="EMBL" id="CAF4553976.1"/>
    </source>
</evidence>
<reference evidence="2" key="1">
    <citation type="submission" date="2021-02" db="EMBL/GenBank/DDBJ databases">
        <authorList>
            <person name="Nowell W R."/>
        </authorList>
    </citation>
    <scope>NUCLEOTIDE SEQUENCE</scope>
</reference>
<evidence type="ECO:0000313" key="2">
    <source>
        <dbReference type="EMBL" id="CAF4521524.1"/>
    </source>
</evidence>
<dbReference type="EMBL" id="CAJOBJ010093577">
    <property type="protein sequence ID" value="CAF4553976.1"/>
    <property type="molecule type" value="Genomic_DNA"/>
</dbReference>
<gene>
    <name evidence="1" type="ORF">BYL167_LOCUS31004</name>
    <name evidence="4" type="ORF">BYL167_LOCUS45171</name>
    <name evidence="2" type="ORF">GIL414_LOCUS35639</name>
    <name evidence="3" type="ORF">GIL414_LOCUS36959</name>
</gene>
<dbReference type="EMBL" id="CAJOBH010124511">
    <property type="protein sequence ID" value="CAF4728404.1"/>
    <property type="molecule type" value="Genomic_DNA"/>
</dbReference>
<comment type="caution">
    <text evidence="2">The sequence shown here is derived from an EMBL/GenBank/DDBJ whole genome shotgun (WGS) entry which is preliminary data.</text>
</comment>
<evidence type="ECO:0000313" key="5">
    <source>
        <dbReference type="Proteomes" id="UP000681720"/>
    </source>
</evidence>
<organism evidence="2 5">
    <name type="scientific">Rotaria magnacalcarata</name>
    <dbReference type="NCBI Taxonomy" id="392030"/>
    <lineage>
        <taxon>Eukaryota</taxon>
        <taxon>Metazoa</taxon>
        <taxon>Spiralia</taxon>
        <taxon>Gnathifera</taxon>
        <taxon>Rotifera</taxon>
        <taxon>Eurotatoria</taxon>
        <taxon>Bdelloidea</taxon>
        <taxon>Philodinida</taxon>
        <taxon>Philodinidae</taxon>
        <taxon>Rotaria</taxon>
    </lineage>
</organism>
<evidence type="ECO:0000313" key="1">
    <source>
        <dbReference type="EMBL" id="CAF4387498.1"/>
    </source>
</evidence>
<sequence length="34" mass="4031">MDAAAHEEAELREIHDQMFNVEVEIFKARCKIKQ</sequence>
<dbReference type="EMBL" id="CAJOBJ010086185">
    <property type="protein sequence ID" value="CAF4521524.1"/>
    <property type="molecule type" value="Genomic_DNA"/>
</dbReference>